<reference evidence="2 3" key="1">
    <citation type="submission" date="2016-10" db="EMBL/GenBank/DDBJ databases">
        <authorList>
            <person name="de Groot N.N."/>
        </authorList>
    </citation>
    <scope>NUCLEOTIDE SEQUENCE [LARGE SCALE GENOMIC DNA]</scope>
    <source>
        <strain evidence="2 3">DSM 2872</strain>
    </source>
</reference>
<dbReference type="EMBL" id="FNQG01000005">
    <property type="protein sequence ID" value="SDZ94680.1"/>
    <property type="molecule type" value="Genomic_DNA"/>
</dbReference>
<feature type="domain" description="G" evidence="1">
    <location>
        <begin position="47"/>
        <end position="154"/>
    </location>
</feature>
<gene>
    <name evidence="2" type="ORF">SAMN05660648_01311</name>
</gene>
<proteinExistence type="predicted"/>
<accession>A0A1H3X603</accession>
<evidence type="ECO:0000313" key="3">
    <source>
        <dbReference type="Proteomes" id="UP000183469"/>
    </source>
</evidence>
<dbReference type="SUPFAM" id="SSF52540">
    <property type="entry name" value="P-loop containing nucleoside triphosphate hydrolases"/>
    <property type="match status" value="1"/>
</dbReference>
<evidence type="ECO:0000313" key="2">
    <source>
        <dbReference type="EMBL" id="SDZ94680.1"/>
    </source>
</evidence>
<dbReference type="RefSeq" id="WP_074671702.1">
    <property type="nucleotide sequence ID" value="NZ_FNQG01000005.1"/>
</dbReference>
<dbReference type="OrthoDB" id="6197209at2"/>
<name>A0A1H3X603_SELRU</name>
<dbReference type="Proteomes" id="UP000183469">
    <property type="component" value="Unassembled WGS sequence"/>
</dbReference>
<dbReference type="GO" id="GO:0005525">
    <property type="term" value="F:GTP binding"/>
    <property type="evidence" value="ECO:0007669"/>
    <property type="project" value="InterPro"/>
</dbReference>
<dbReference type="AlphaFoldDB" id="A0A1H3X603"/>
<organism evidence="2 3">
    <name type="scientific">Selenomonas ruminantium</name>
    <dbReference type="NCBI Taxonomy" id="971"/>
    <lineage>
        <taxon>Bacteria</taxon>
        <taxon>Bacillati</taxon>
        <taxon>Bacillota</taxon>
        <taxon>Negativicutes</taxon>
        <taxon>Selenomonadales</taxon>
        <taxon>Selenomonadaceae</taxon>
        <taxon>Selenomonas</taxon>
    </lineage>
</organism>
<dbReference type="InterPro" id="IPR006073">
    <property type="entry name" value="GTP-bd"/>
</dbReference>
<protein>
    <submittedName>
        <fullName evidence="2">50S ribosome-binding GTPase</fullName>
    </submittedName>
</protein>
<evidence type="ECO:0000259" key="1">
    <source>
        <dbReference type="Pfam" id="PF01926"/>
    </source>
</evidence>
<dbReference type="Pfam" id="PF01926">
    <property type="entry name" value="MMR_HSR1"/>
    <property type="match status" value="1"/>
</dbReference>
<sequence>MGEFQLVECSREGTCLLNEAKQAFIQYGYDTSGLPKSIYGDEEPLKLVFIGQYSAGKSSIIKMLTGEDVAIGAKITTELATNYPWNGIEIVDTPGIHTELRPDHDELTYDEINHAALLVFVITNEGFSQRMGEHFRKLAIDQKRAGNMVLVINKMDRAALGNVPEQQKIIEMDITKVIEPYTPAELYLSFLDTTSYFDSMEESDDVMRQELLVTSGHDVFIDNLNRFVSSHKLMAQLSKPLYTLAEKLRLAMRAGEQEQSADIEAFVQTLEHRREMIGNGKEIMLRDVRSLAEKYRDEIVSVGRNTASVGCGCAEEAEFNDAMAAGQREVEDLIAKSKDEVEDSIKSAVAAMNEKIRKYDSSEYVQKVNTNIQIKLDEESSLANKTAVMGVLTALGGVVTKFNNPEAVAGAVPLYANIVGKGAGMGIDALLAEALGPFSKMVSGGASQYITKLLTPSPKLIEQAGALFARNAAKIGMALGAAAAVYGIYANWKEADLQEQADKNRRAIKADLMERFNQMADEYYQKTMLAAGRYVEENIVPIENSLEDELLNIGTGKEQGVVAQQKFRELLHKTEDLLLKIQTV</sequence>
<dbReference type="InterPro" id="IPR027417">
    <property type="entry name" value="P-loop_NTPase"/>
</dbReference>
<dbReference type="Gene3D" id="3.40.50.300">
    <property type="entry name" value="P-loop containing nucleotide triphosphate hydrolases"/>
    <property type="match status" value="1"/>
</dbReference>
<dbReference type="CDD" id="cd00882">
    <property type="entry name" value="Ras_like_GTPase"/>
    <property type="match status" value="1"/>
</dbReference>